<dbReference type="Pfam" id="PF08021">
    <property type="entry name" value="FAD_binding_9"/>
    <property type="match status" value="1"/>
</dbReference>
<dbReference type="EMBL" id="BAAAPZ010000001">
    <property type="protein sequence ID" value="GAA2086792.1"/>
    <property type="molecule type" value="Genomic_DNA"/>
</dbReference>
<gene>
    <name evidence="2" type="ORF">GCM10009823_00780</name>
</gene>
<dbReference type="SUPFAM" id="SSF63380">
    <property type="entry name" value="Riboflavin synthase domain-like"/>
    <property type="match status" value="1"/>
</dbReference>
<dbReference type="PANTHER" id="PTHR30157:SF0">
    <property type="entry name" value="NADPH-DEPENDENT FERRIC-CHELATE REDUCTASE"/>
    <property type="match status" value="1"/>
</dbReference>
<dbReference type="InterPro" id="IPR013113">
    <property type="entry name" value="SIP_FAD-bd"/>
</dbReference>
<dbReference type="InterPro" id="IPR007037">
    <property type="entry name" value="SIP_rossman_dom"/>
</dbReference>
<dbReference type="Proteomes" id="UP001500984">
    <property type="component" value="Unassembled WGS sequence"/>
</dbReference>
<evidence type="ECO:0000259" key="1">
    <source>
        <dbReference type="PROSITE" id="PS51384"/>
    </source>
</evidence>
<feature type="domain" description="FAD-binding FR-type" evidence="1">
    <location>
        <begin position="50"/>
        <end position="171"/>
    </location>
</feature>
<dbReference type="PROSITE" id="PS51384">
    <property type="entry name" value="FAD_FR"/>
    <property type="match status" value="1"/>
</dbReference>
<reference evidence="3" key="1">
    <citation type="journal article" date="2019" name="Int. J. Syst. Evol. Microbiol.">
        <title>The Global Catalogue of Microorganisms (GCM) 10K type strain sequencing project: providing services to taxonomists for standard genome sequencing and annotation.</title>
        <authorList>
            <consortium name="The Broad Institute Genomics Platform"/>
            <consortium name="The Broad Institute Genome Sequencing Center for Infectious Disease"/>
            <person name="Wu L."/>
            <person name="Ma J."/>
        </authorList>
    </citation>
    <scope>NUCLEOTIDE SEQUENCE [LARGE SCALE GENOMIC DNA]</scope>
    <source>
        <strain evidence="3">JCM 15900</strain>
    </source>
</reference>
<dbReference type="CDD" id="cd06193">
    <property type="entry name" value="siderophore_interacting"/>
    <property type="match status" value="1"/>
</dbReference>
<comment type="caution">
    <text evidence="2">The sequence shown here is derived from an EMBL/GenBank/DDBJ whole genome shotgun (WGS) entry which is preliminary data.</text>
</comment>
<dbReference type="RefSeq" id="WP_344334323.1">
    <property type="nucleotide sequence ID" value="NZ_BAAAPZ010000001.1"/>
</dbReference>
<keyword evidence="3" id="KW-1185">Reference proteome</keyword>
<evidence type="ECO:0000313" key="3">
    <source>
        <dbReference type="Proteomes" id="UP001500984"/>
    </source>
</evidence>
<name>A0ABP5HXN9_9MICO</name>
<dbReference type="InterPro" id="IPR017938">
    <property type="entry name" value="Riboflavin_synthase-like_b-brl"/>
</dbReference>
<dbReference type="InterPro" id="IPR039374">
    <property type="entry name" value="SIP_fam"/>
</dbReference>
<dbReference type="InterPro" id="IPR017927">
    <property type="entry name" value="FAD-bd_FR_type"/>
</dbReference>
<evidence type="ECO:0000313" key="2">
    <source>
        <dbReference type="EMBL" id="GAA2086792.1"/>
    </source>
</evidence>
<proteinExistence type="predicted"/>
<dbReference type="Gene3D" id="2.40.30.10">
    <property type="entry name" value="Translation factors"/>
    <property type="match status" value="1"/>
</dbReference>
<sequence length="315" mass="34735">MSTLLTDGIPGTTGAGRFAELSPAVPRPAFRTPHEAMRESARTATYRFTPRARVLTVVGAAQLSANLKRVRFRADDDFAEFPFISPDDHLKLIFDTDAAGEPVLPEFSGGQWSPRGTVHRDFTVRWFDPQARTLDIDFVLGTHGVAAHWAAEAAPGDRLGALGPRGAYLVKDDVYDWYLLAADESALPALARWVESLPEGTPVTAYVEVQDAASHIDLPTRADLTVHWLHRGDAAPGTTTMLADAVMRHTLPDRSGYVWAAGEALSVKSLRCHLMFREGLPRDSWSVDGYWRRGRADYERLEPIPCARCEAEAAR</sequence>
<dbReference type="InterPro" id="IPR039261">
    <property type="entry name" value="FNR_nucleotide-bd"/>
</dbReference>
<dbReference type="Pfam" id="PF04954">
    <property type="entry name" value="SIP"/>
    <property type="match status" value="1"/>
</dbReference>
<organism evidence="2 3">
    <name type="scientific">Brevibacterium salitolerans</name>
    <dbReference type="NCBI Taxonomy" id="1403566"/>
    <lineage>
        <taxon>Bacteria</taxon>
        <taxon>Bacillati</taxon>
        <taxon>Actinomycetota</taxon>
        <taxon>Actinomycetes</taxon>
        <taxon>Micrococcales</taxon>
        <taxon>Brevibacteriaceae</taxon>
        <taxon>Brevibacterium</taxon>
    </lineage>
</organism>
<accession>A0ABP5HXN9</accession>
<dbReference type="PANTHER" id="PTHR30157">
    <property type="entry name" value="FERRIC REDUCTASE, NADPH-DEPENDENT"/>
    <property type="match status" value="1"/>
</dbReference>
<dbReference type="Gene3D" id="3.40.50.80">
    <property type="entry name" value="Nucleotide-binding domain of ferredoxin-NADP reductase (FNR) module"/>
    <property type="match status" value="1"/>
</dbReference>
<protein>
    <submittedName>
        <fullName evidence="2">Siderophore-interacting protein</fullName>
    </submittedName>
</protein>